<keyword evidence="2" id="KW-1185">Reference proteome</keyword>
<dbReference type="OrthoDB" id="2781200at2759"/>
<reference evidence="1 2" key="1">
    <citation type="submission" date="2017-04" db="EMBL/GenBank/DDBJ databases">
        <title>Genome Sequence of the Model Brown-Rot Fungus Postia placenta SB12.</title>
        <authorList>
            <consortium name="DOE Joint Genome Institute"/>
            <person name="Gaskell J."/>
            <person name="Kersten P."/>
            <person name="Larrondo L.F."/>
            <person name="Canessa P."/>
            <person name="Martinez D."/>
            <person name="Hibbett D."/>
            <person name="Schmoll M."/>
            <person name="Kubicek C.P."/>
            <person name="Martinez A.T."/>
            <person name="Yadav J."/>
            <person name="Master E."/>
            <person name="Magnuson J.K."/>
            <person name="James T."/>
            <person name="Yaver D."/>
            <person name="Berka R."/>
            <person name="Labutti K."/>
            <person name="Lipzen A."/>
            <person name="Aerts A."/>
            <person name="Barry K."/>
            <person name="Henrissat B."/>
            <person name="Blanchette R."/>
            <person name="Grigoriev I."/>
            <person name="Cullen D."/>
        </authorList>
    </citation>
    <scope>NUCLEOTIDE SEQUENCE [LARGE SCALE GENOMIC DNA]</scope>
    <source>
        <strain evidence="1 2">MAD-698-R-SB12</strain>
    </source>
</reference>
<accession>A0A1X6N893</accession>
<dbReference type="GeneID" id="36329464"/>
<evidence type="ECO:0000313" key="1">
    <source>
        <dbReference type="EMBL" id="OSX64720.1"/>
    </source>
</evidence>
<dbReference type="Proteomes" id="UP000194127">
    <property type="component" value="Unassembled WGS sequence"/>
</dbReference>
<dbReference type="SUPFAM" id="SSF52047">
    <property type="entry name" value="RNI-like"/>
    <property type="match status" value="1"/>
</dbReference>
<dbReference type="Gene3D" id="3.80.10.10">
    <property type="entry name" value="Ribonuclease Inhibitor"/>
    <property type="match status" value="1"/>
</dbReference>
<dbReference type="EMBL" id="KZ110593">
    <property type="protein sequence ID" value="OSX64720.1"/>
    <property type="molecule type" value="Genomic_DNA"/>
</dbReference>
<dbReference type="AlphaFoldDB" id="A0A1X6N893"/>
<proteinExistence type="predicted"/>
<dbReference type="InterPro" id="IPR032675">
    <property type="entry name" value="LRR_dom_sf"/>
</dbReference>
<protein>
    <recommendedName>
        <fullName evidence="3">F-box domain-containing protein</fullName>
    </recommendedName>
</protein>
<organism evidence="1 2">
    <name type="scientific">Postia placenta MAD-698-R-SB12</name>
    <dbReference type="NCBI Taxonomy" id="670580"/>
    <lineage>
        <taxon>Eukaryota</taxon>
        <taxon>Fungi</taxon>
        <taxon>Dikarya</taxon>
        <taxon>Basidiomycota</taxon>
        <taxon>Agaricomycotina</taxon>
        <taxon>Agaricomycetes</taxon>
        <taxon>Polyporales</taxon>
        <taxon>Adustoporiaceae</taxon>
        <taxon>Rhodonia</taxon>
    </lineage>
</organism>
<dbReference type="RefSeq" id="XP_024341514.1">
    <property type="nucleotide sequence ID" value="XM_024484515.1"/>
</dbReference>
<sequence>MIPTRRVISPPTPVLEQNRKAAVPGRSLAELNTDVLFAIVSTLPQKDALALSYTARGLYHIAMRRVLASVTLESPRDVLRACPYMLADVPNRLGCVRTLEIKKGSIGKDIFGRYGRPKGSSYEVSRVLTLVTNILQGARTTLRTLKLEALSDYIELPGCVAIAAMDGLHTLEFQDFQYMGWSRLGFFRGSKMAGRLRTLVLHNIDWCQVEDVLEDIVAMDNLQTLEMKGVLDRFSEPWPEKSSCTQSLPSHPSLKTLRLSNCKGAHVSTLVRVFPNLREFTTSICSFVPDATDCWPALDHLCALHLSELADWPNNCQVHSLTVRETVSQKSSYKYLELLRRTSPVRLSMYMDTNKDCLSLGELERCVPRLRVLELSVIAEPHDLKVWLFDRLVPMLSLIGAPYLEIRLDIESDTELSQRTAEEVEFYQYWFCCILLPPRLNPWNIESGMDPLGKLSCSVKFTRGRGRNLGRASVGLLKPLASRSCHVALHGAMISLAREPICTYRESDRDPISAESLFLAAPYKNLQGAPRIPYSEC</sequence>
<name>A0A1X6N893_9APHY</name>
<gene>
    <name evidence="1" type="ORF">POSPLADRAFT_1134749</name>
</gene>
<evidence type="ECO:0008006" key="3">
    <source>
        <dbReference type="Google" id="ProtNLM"/>
    </source>
</evidence>
<evidence type="ECO:0000313" key="2">
    <source>
        <dbReference type="Proteomes" id="UP000194127"/>
    </source>
</evidence>